<dbReference type="Proteomes" id="UP000231926">
    <property type="component" value="Unassembled WGS sequence"/>
</dbReference>
<keyword evidence="2" id="KW-1185">Reference proteome</keyword>
<name>A0A2M9Y7C8_9LEPT</name>
<proteinExistence type="predicted"/>
<sequence>MKFFQDGDVKDLIYSNCRDNGYLTETKVVIEELWSRICSLNLLGDNKIKFINDAKDNFTGAVWQLQLTDVLNKRHKLKEPKEFGPDIIIQTGSKDITIECVASNKSGKNKIEGISGQPIILDEEKLMLRILESISQKKVKYTAWLENGKIDQDSPFIIGIDTSAIPDGDVIGLPETNLIEKVLFSIGKHVFKVNLQSGEIAKEFEERREIIKNSGNSVETALFENDEYSFISGIIWNNTNIITDYSLTGSRFIFYRNPKARNPVQIKILDKEK</sequence>
<reference evidence="1 2" key="1">
    <citation type="submission" date="2017-07" db="EMBL/GenBank/DDBJ databases">
        <title>Leptospira spp. isolated from tropical soils.</title>
        <authorList>
            <person name="Thibeaux R."/>
            <person name="Iraola G."/>
            <person name="Ferres I."/>
            <person name="Bierque E."/>
            <person name="Girault D."/>
            <person name="Soupe-Gilbert M.-E."/>
            <person name="Picardeau M."/>
            <person name="Goarant C."/>
        </authorList>
    </citation>
    <scope>NUCLEOTIDE SEQUENCE [LARGE SCALE GENOMIC DNA]</scope>
    <source>
        <strain evidence="1 2">FH4-C-A2</strain>
    </source>
</reference>
<accession>A0A2M9Y7C8</accession>
<protein>
    <recommendedName>
        <fullName evidence="3">Restriction endonuclease</fullName>
    </recommendedName>
</protein>
<dbReference type="OrthoDB" id="330075at2"/>
<evidence type="ECO:0000313" key="1">
    <source>
        <dbReference type="EMBL" id="PJZ47461.1"/>
    </source>
</evidence>
<dbReference type="AlphaFoldDB" id="A0A2M9Y7C8"/>
<dbReference type="EMBL" id="NPDR01000031">
    <property type="protein sequence ID" value="PJZ47461.1"/>
    <property type="molecule type" value="Genomic_DNA"/>
</dbReference>
<organism evidence="1 2">
    <name type="scientific">Leptospira saintgironsiae</name>
    <dbReference type="NCBI Taxonomy" id="2023183"/>
    <lineage>
        <taxon>Bacteria</taxon>
        <taxon>Pseudomonadati</taxon>
        <taxon>Spirochaetota</taxon>
        <taxon>Spirochaetia</taxon>
        <taxon>Leptospirales</taxon>
        <taxon>Leptospiraceae</taxon>
        <taxon>Leptospira</taxon>
    </lineage>
</organism>
<evidence type="ECO:0008006" key="3">
    <source>
        <dbReference type="Google" id="ProtNLM"/>
    </source>
</evidence>
<evidence type="ECO:0000313" key="2">
    <source>
        <dbReference type="Proteomes" id="UP000231926"/>
    </source>
</evidence>
<gene>
    <name evidence="1" type="ORF">CH362_19090</name>
</gene>
<dbReference type="RefSeq" id="WP_100711899.1">
    <property type="nucleotide sequence ID" value="NZ_NPDR01000031.1"/>
</dbReference>
<comment type="caution">
    <text evidence="1">The sequence shown here is derived from an EMBL/GenBank/DDBJ whole genome shotgun (WGS) entry which is preliminary data.</text>
</comment>